<keyword evidence="1" id="KW-1133">Transmembrane helix</keyword>
<protein>
    <submittedName>
        <fullName evidence="2">Uncharacterized protein</fullName>
    </submittedName>
</protein>
<name>A0A3B1C4T7_9ZZZZ</name>
<reference evidence="2" key="1">
    <citation type="submission" date="2018-06" db="EMBL/GenBank/DDBJ databases">
        <authorList>
            <person name="Zhirakovskaya E."/>
        </authorList>
    </citation>
    <scope>NUCLEOTIDE SEQUENCE</scope>
</reference>
<gene>
    <name evidence="2" type="ORF">MNBD_NITROSPINAE04-1622</name>
</gene>
<feature type="transmembrane region" description="Helical" evidence="1">
    <location>
        <begin position="12"/>
        <end position="31"/>
    </location>
</feature>
<evidence type="ECO:0000256" key="1">
    <source>
        <dbReference type="SAM" id="Phobius"/>
    </source>
</evidence>
<accession>A0A3B1C4T7</accession>
<feature type="transmembrane region" description="Helical" evidence="1">
    <location>
        <begin position="86"/>
        <end position="108"/>
    </location>
</feature>
<evidence type="ECO:0000313" key="2">
    <source>
        <dbReference type="EMBL" id="VAX19054.1"/>
    </source>
</evidence>
<keyword evidence="1" id="KW-0812">Transmembrane</keyword>
<organism evidence="2">
    <name type="scientific">hydrothermal vent metagenome</name>
    <dbReference type="NCBI Taxonomy" id="652676"/>
    <lineage>
        <taxon>unclassified sequences</taxon>
        <taxon>metagenomes</taxon>
        <taxon>ecological metagenomes</taxon>
    </lineage>
</organism>
<feature type="transmembrane region" description="Helical" evidence="1">
    <location>
        <begin position="38"/>
        <end position="57"/>
    </location>
</feature>
<proteinExistence type="predicted"/>
<keyword evidence="1" id="KW-0472">Membrane</keyword>
<dbReference type="EMBL" id="UOGA01000144">
    <property type="protein sequence ID" value="VAX19054.1"/>
    <property type="molecule type" value="Genomic_DNA"/>
</dbReference>
<dbReference type="AlphaFoldDB" id="A0A3B1C4T7"/>
<sequence length="116" mass="12880">MPFVKPEKKTATPVGVLILLSFIFPGAAQFANNEKWKGTIFIAVYSLVFIAFLFQFVNMLDPIKTALIMGKPPEIDEKFIDNIKTMVWIMVAGFVVMSAAIIDAVVVAKRADVNQK</sequence>